<comment type="caution">
    <text evidence="1">The sequence shown here is derived from an EMBL/GenBank/DDBJ whole genome shotgun (WGS) entry which is preliminary data.</text>
</comment>
<keyword evidence="2" id="KW-1185">Reference proteome</keyword>
<proteinExistence type="predicted"/>
<dbReference type="PANTHER" id="PTHR11941">
    <property type="entry name" value="ENOYL-COA HYDRATASE-RELATED"/>
    <property type="match status" value="1"/>
</dbReference>
<dbReference type="SUPFAM" id="SSF52096">
    <property type="entry name" value="ClpP/crotonase"/>
    <property type="match status" value="1"/>
</dbReference>
<dbReference type="OrthoDB" id="3567227at2"/>
<name>A0A3N4GQI0_9ACTN</name>
<dbReference type="AlphaFoldDB" id="A0A3N4GQI0"/>
<dbReference type="GO" id="GO:0004165">
    <property type="term" value="F:delta(3)-delta(2)-enoyl-CoA isomerase activity"/>
    <property type="evidence" value="ECO:0007669"/>
    <property type="project" value="TreeGrafter"/>
</dbReference>
<dbReference type="InterPro" id="IPR001753">
    <property type="entry name" value="Enoyl-CoA_hydra/iso"/>
</dbReference>
<organism evidence="1 2">
    <name type="scientific">Gordonia oryzae</name>
    <dbReference type="NCBI Taxonomy" id="2487349"/>
    <lineage>
        <taxon>Bacteria</taxon>
        <taxon>Bacillati</taxon>
        <taxon>Actinomycetota</taxon>
        <taxon>Actinomycetes</taxon>
        <taxon>Mycobacteriales</taxon>
        <taxon>Gordoniaceae</taxon>
        <taxon>Gordonia</taxon>
    </lineage>
</organism>
<dbReference type="Pfam" id="PF00378">
    <property type="entry name" value="ECH_1"/>
    <property type="match status" value="1"/>
</dbReference>
<evidence type="ECO:0000313" key="2">
    <source>
        <dbReference type="Proteomes" id="UP000267536"/>
    </source>
</evidence>
<dbReference type="Proteomes" id="UP000267536">
    <property type="component" value="Unassembled WGS sequence"/>
</dbReference>
<reference evidence="1 2" key="1">
    <citation type="submission" date="2018-11" db="EMBL/GenBank/DDBJ databases">
        <title>Draft genome sequence of Gordonia sp. RS15-1S isolated from rice stems.</title>
        <authorList>
            <person name="Muangham S."/>
        </authorList>
    </citation>
    <scope>NUCLEOTIDE SEQUENCE [LARGE SCALE GENOMIC DNA]</scope>
    <source>
        <strain evidence="1 2">RS15-1S</strain>
    </source>
</reference>
<dbReference type="GO" id="GO:0006635">
    <property type="term" value="P:fatty acid beta-oxidation"/>
    <property type="evidence" value="ECO:0007669"/>
    <property type="project" value="TreeGrafter"/>
</dbReference>
<gene>
    <name evidence="1" type="ORF">EF294_04825</name>
</gene>
<dbReference type="EMBL" id="RKMH01000003">
    <property type="protein sequence ID" value="RPA65183.1"/>
    <property type="molecule type" value="Genomic_DNA"/>
</dbReference>
<dbReference type="CDD" id="cd06558">
    <property type="entry name" value="crotonase-like"/>
    <property type="match status" value="1"/>
</dbReference>
<keyword evidence="1" id="KW-0413">Isomerase</keyword>
<accession>A0A3N4GQI0</accession>
<dbReference type="RefSeq" id="WP_123926136.1">
    <property type="nucleotide sequence ID" value="NZ_JBPSDP010000003.1"/>
</dbReference>
<dbReference type="InterPro" id="IPR029045">
    <property type="entry name" value="ClpP/crotonase-like_dom_sf"/>
</dbReference>
<sequence length="235" mass="24911">MPFLSAEPTAADVAELFLGAPGVELDETNPENRFAPAWIEKTSALLDDAAAGGAKALVITATGKFFTNGLDTDHIAAHAAELPAYLDSVHALYTKVLTLPVPTVAAINGHAFGAGAMLALCADHLIMRTERGYWSLPEAALNMPFTRGMAALLRARLPERTATEAMLTARRYGSDDAVTAGIVDEAVAVEELLNRAVEVALQRAPLAGHTQTLIKRGLRRPLLDDLAVPTPPDLL</sequence>
<dbReference type="Gene3D" id="3.90.226.10">
    <property type="entry name" value="2-enoyl-CoA Hydratase, Chain A, domain 1"/>
    <property type="match status" value="1"/>
</dbReference>
<protein>
    <submittedName>
        <fullName evidence="1">Enoyl-CoA hydratase/isomerase family protein</fullName>
    </submittedName>
</protein>
<evidence type="ECO:0000313" key="1">
    <source>
        <dbReference type="EMBL" id="RPA65183.1"/>
    </source>
</evidence>
<dbReference type="PANTHER" id="PTHR11941:SF75">
    <property type="entry name" value="ENOYL-COA HYDRATASE_ISOMERASE FAMILY PROTEIN"/>
    <property type="match status" value="1"/>
</dbReference>